<sequence length="259" mass="27700">MEEEEEEEEEGEEEEETQGAREYSLSLCGPANFCWFLGKMNPLTQALQSHMDDFYYEAFPETSTGDGRPETDKGRRQRGCCVRGDSSWTPRVARPPRRAIRHLASCSRRDDSSRRDCGSPIGVLQKSQSLHGRGHPEKWITSVPSTPRMGSVLRPAPDLAAPGSSRALPSAPPEDASLASHSLSLLSVAPGPGGALETTVTSVGRIFTLAQGSAGTALNGAERQKTSAQRGAAAHSMYSTLYLSTVIHYEGGAPASAGP</sequence>
<feature type="compositionally biased region" description="Acidic residues" evidence="1">
    <location>
        <begin position="1"/>
        <end position="17"/>
    </location>
</feature>
<evidence type="ECO:0000313" key="2">
    <source>
        <dbReference type="EMBL" id="KFO33536.1"/>
    </source>
</evidence>
<dbReference type="Proteomes" id="UP000028990">
    <property type="component" value="Unassembled WGS sequence"/>
</dbReference>
<name>A0A091EDT6_FUKDA</name>
<keyword evidence="3" id="KW-1185">Reference proteome</keyword>
<dbReference type="EMBL" id="KN122083">
    <property type="protein sequence ID" value="KFO33536.1"/>
    <property type="molecule type" value="Genomic_DNA"/>
</dbReference>
<feature type="compositionally biased region" description="Basic and acidic residues" evidence="1">
    <location>
        <begin position="107"/>
        <end position="117"/>
    </location>
</feature>
<feature type="region of interest" description="Disordered" evidence="1">
    <location>
        <begin position="1"/>
        <end position="21"/>
    </location>
</feature>
<accession>A0A091EDT6</accession>
<organism evidence="2 3">
    <name type="scientific">Fukomys damarensis</name>
    <name type="common">Damaraland mole rat</name>
    <name type="synonym">Cryptomys damarensis</name>
    <dbReference type="NCBI Taxonomy" id="885580"/>
    <lineage>
        <taxon>Eukaryota</taxon>
        <taxon>Metazoa</taxon>
        <taxon>Chordata</taxon>
        <taxon>Craniata</taxon>
        <taxon>Vertebrata</taxon>
        <taxon>Euteleostomi</taxon>
        <taxon>Mammalia</taxon>
        <taxon>Eutheria</taxon>
        <taxon>Euarchontoglires</taxon>
        <taxon>Glires</taxon>
        <taxon>Rodentia</taxon>
        <taxon>Hystricomorpha</taxon>
        <taxon>Bathyergidae</taxon>
        <taxon>Fukomys</taxon>
    </lineage>
</organism>
<gene>
    <name evidence="2" type="ORF">H920_05073</name>
</gene>
<reference evidence="2 3" key="1">
    <citation type="submission" date="2013-11" db="EMBL/GenBank/DDBJ databases">
        <title>The Damaraland mole rat (Fukomys damarensis) genome and evolution of African mole rats.</title>
        <authorList>
            <person name="Gladyshev V.N."/>
            <person name="Fang X."/>
        </authorList>
    </citation>
    <scope>NUCLEOTIDE SEQUENCE [LARGE SCALE GENOMIC DNA]</scope>
    <source>
        <tissue evidence="2">Liver</tissue>
    </source>
</reference>
<evidence type="ECO:0000313" key="3">
    <source>
        <dbReference type="Proteomes" id="UP000028990"/>
    </source>
</evidence>
<protein>
    <submittedName>
        <fullName evidence="2">Uncharacterized protein</fullName>
    </submittedName>
</protein>
<proteinExistence type="predicted"/>
<dbReference type="AlphaFoldDB" id="A0A091EDT6"/>
<evidence type="ECO:0000256" key="1">
    <source>
        <dbReference type="SAM" id="MobiDB-lite"/>
    </source>
</evidence>
<feature type="region of interest" description="Disordered" evidence="1">
    <location>
        <begin position="61"/>
        <end position="176"/>
    </location>
</feature>